<feature type="compositionally biased region" description="Pro residues" evidence="1">
    <location>
        <begin position="87"/>
        <end position="99"/>
    </location>
</feature>
<gene>
    <name evidence="3" type="ORF">RM590_11210</name>
</gene>
<comment type="caution">
    <text evidence="3">The sequence shown here is derived from an EMBL/GenBank/DDBJ whole genome shotgun (WGS) entry which is preliminary data.</text>
</comment>
<sequence>MTSHSGGDNEPREGVILPSGGGEPWDPRADAKPDRTIAAPPPGQPWGQPWGPDAQQPGGTSLPAGGPAAPPQAPPAPPAAGGFAGPAAPPAMPPAPPAAPGFAGPQSPPPAPSAAPAPSGFGAAERPVAGELPRQATPAMPAAPPPAPAEEAATELIPLVETTTQIRALPHQPTPPRPGSAPGNNEDATQLIPPVRDTGPADSEGATQLIPPVRDTGPADSETTTQLRVRRGPGHARPHARPDIAETQAMAPVSDDFQSLFRDSADHYGADGGGHRAGGSGHRAGGGDRGRRRSPVAIAVAVVVGCAVIGLIAGAALSGGGDGGGDPRETASSAPATEEDTEPEAGGAPEGDADAAAEQAEALSALLEDSNNSRDSVIDAVAGIRSCRHLNRAAEDLRAAAEQRNGLVTRLETLSLDQLPGADDLAQALTEAWRASAEADEHYAAWADQAKNDPGVCRGGEARHTERASQGDAASGRATEAKERAADLWNPLAREHGLPERAATEL</sequence>
<feature type="compositionally biased region" description="Basic and acidic residues" evidence="1">
    <location>
        <begin position="460"/>
        <end position="469"/>
    </location>
</feature>
<feature type="compositionally biased region" description="Basic residues" evidence="1">
    <location>
        <begin position="228"/>
        <end position="239"/>
    </location>
</feature>
<dbReference type="RefSeq" id="WP_311704316.1">
    <property type="nucleotide sequence ID" value="NZ_JAVREL010000005.1"/>
</dbReference>
<feature type="compositionally biased region" description="Low complexity" evidence="1">
    <location>
        <begin position="45"/>
        <end position="67"/>
    </location>
</feature>
<dbReference type="EMBL" id="JAVREL010000005">
    <property type="protein sequence ID" value="MDT0343178.1"/>
    <property type="molecule type" value="Genomic_DNA"/>
</dbReference>
<feature type="compositionally biased region" description="Pro residues" evidence="1">
    <location>
        <begin position="106"/>
        <end position="115"/>
    </location>
</feature>
<feature type="region of interest" description="Disordered" evidence="1">
    <location>
        <begin position="1"/>
        <end position="292"/>
    </location>
</feature>
<feature type="region of interest" description="Disordered" evidence="1">
    <location>
        <begin position="455"/>
        <end position="506"/>
    </location>
</feature>
<keyword evidence="2" id="KW-0812">Transmembrane</keyword>
<reference evidence="4" key="1">
    <citation type="submission" date="2023-07" db="EMBL/GenBank/DDBJ databases">
        <title>30 novel species of actinomycetes from the DSMZ collection.</title>
        <authorList>
            <person name="Nouioui I."/>
        </authorList>
    </citation>
    <scope>NUCLEOTIDE SEQUENCE [LARGE SCALE GENOMIC DNA]</scope>
    <source>
        <strain evidence="4">DSM 44938</strain>
    </source>
</reference>
<feature type="compositionally biased region" description="Basic and acidic residues" evidence="1">
    <location>
        <begin position="25"/>
        <end position="35"/>
    </location>
</feature>
<evidence type="ECO:0000256" key="1">
    <source>
        <dbReference type="SAM" id="MobiDB-lite"/>
    </source>
</evidence>
<feature type="transmembrane region" description="Helical" evidence="2">
    <location>
        <begin position="296"/>
        <end position="317"/>
    </location>
</feature>
<keyword evidence="2" id="KW-0472">Membrane</keyword>
<organism evidence="3 4">
    <name type="scientific">Streptomyces litchfieldiae</name>
    <dbReference type="NCBI Taxonomy" id="3075543"/>
    <lineage>
        <taxon>Bacteria</taxon>
        <taxon>Bacillati</taxon>
        <taxon>Actinomycetota</taxon>
        <taxon>Actinomycetes</taxon>
        <taxon>Kitasatosporales</taxon>
        <taxon>Streptomycetaceae</taxon>
        <taxon>Streptomyces</taxon>
    </lineage>
</organism>
<feature type="compositionally biased region" description="Gly residues" evidence="1">
    <location>
        <begin position="270"/>
        <end position="284"/>
    </location>
</feature>
<keyword evidence="2" id="KW-1133">Transmembrane helix</keyword>
<keyword evidence="4" id="KW-1185">Reference proteome</keyword>
<evidence type="ECO:0000256" key="2">
    <source>
        <dbReference type="SAM" id="Phobius"/>
    </source>
</evidence>
<feature type="compositionally biased region" description="Basic and acidic residues" evidence="1">
    <location>
        <begin position="493"/>
        <end position="506"/>
    </location>
</feature>
<proteinExistence type="predicted"/>
<feature type="region of interest" description="Disordered" evidence="1">
    <location>
        <begin position="318"/>
        <end position="356"/>
    </location>
</feature>
<evidence type="ECO:0000313" key="4">
    <source>
        <dbReference type="Proteomes" id="UP001183246"/>
    </source>
</evidence>
<dbReference type="Proteomes" id="UP001183246">
    <property type="component" value="Unassembled WGS sequence"/>
</dbReference>
<evidence type="ECO:0000313" key="3">
    <source>
        <dbReference type="EMBL" id="MDT0343178.1"/>
    </source>
</evidence>
<name>A0ABU2MQJ9_9ACTN</name>
<accession>A0ABU2MQJ9</accession>
<protein>
    <submittedName>
        <fullName evidence="3">Uncharacterized protein</fullName>
    </submittedName>
</protein>
<feature type="compositionally biased region" description="Pro residues" evidence="1">
    <location>
        <begin position="68"/>
        <end position="78"/>
    </location>
</feature>